<reference evidence="1" key="2">
    <citation type="submission" date="2022-01" db="EMBL/GenBank/DDBJ databases">
        <authorList>
            <person name="Yamashiro T."/>
            <person name="Shiraishi A."/>
            <person name="Satake H."/>
            <person name="Nakayama K."/>
        </authorList>
    </citation>
    <scope>NUCLEOTIDE SEQUENCE</scope>
</reference>
<sequence>MIVFTRFSEQWVSASMGSGEKMQSGVDMPLLRTITNIVGQSMWFKAIVALNHVSFAPLEDPKDHEKVEFVILTIYPAYIWAAVTQASDFGSKHNTMAYLLLHEVGELNGDSGPLLLQAVQGANIKVTASRYVNSRGSRSSIS</sequence>
<evidence type="ECO:0000313" key="1">
    <source>
        <dbReference type="EMBL" id="GJT06021.1"/>
    </source>
</evidence>
<organism evidence="1 2">
    <name type="scientific">Tanacetum coccineum</name>
    <dbReference type="NCBI Taxonomy" id="301880"/>
    <lineage>
        <taxon>Eukaryota</taxon>
        <taxon>Viridiplantae</taxon>
        <taxon>Streptophyta</taxon>
        <taxon>Embryophyta</taxon>
        <taxon>Tracheophyta</taxon>
        <taxon>Spermatophyta</taxon>
        <taxon>Magnoliopsida</taxon>
        <taxon>eudicotyledons</taxon>
        <taxon>Gunneridae</taxon>
        <taxon>Pentapetalae</taxon>
        <taxon>asterids</taxon>
        <taxon>campanulids</taxon>
        <taxon>Asterales</taxon>
        <taxon>Asteraceae</taxon>
        <taxon>Asteroideae</taxon>
        <taxon>Anthemideae</taxon>
        <taxon>Anthemidinae</taxon>
        <taxon>Tanacetum</taxon>
    </lineage>
</organism>
<comment type="caution">
    <text evidence="1">The sequence shown here is derived from an EMBL/GenBank/DDBJ whole genome shotgun (WGS) entry which is preliminary data.</text>
</comment>
<name>A0ABQ5ATP2_9ASTR</name>
<protein>
    <submittedName>
        <fullName evidence="1">Uncharacterized protein</fullName>
    </submittedName>
</protein>
<evidence type="ECO:0000313" key="2">
    <source>
        <dbReference type="Proteomes" id="UP001151760"/>
    </source>
</evidence>
<feature type="non-terminal residue" evidence="1">
    <location>
        <position position="142"/>
    </location>
</feature>
<proteinExistence type="predicted"/>
<accession>A0ABQ5ATP2</accession>
<keyword evidence="2" id="KW-1185">Reference proteome</keyword>
<reference evidence="1" key="1">
    <citation type="journal article" date="2022" name="Int. J. Mol. Sci.">
        <title>Draft Genome of Tanacetum Coccineum: Genomic Comparison of Closely Related Tanacetum-Family Plants.</title>
        <authorList>
            <person name="Yamashiro T."/>
            <person name="Shiraishi A."/>
            <person name="Nakayama K."/>
            <person name="Satake H."/>
        </authorList>
    </citation>
    <scope>NUCLEOTIDE SEQUENCE</scope>
</reference>
<gene>
    <name evidence="1" type="ORF">Tco_0840483</name>
</gene>
<dbReference type="EMBL" id="BQNB010012634">
    <property type="protein sequence ID" value="GJT06021.1"/>
    <property type="molecule type" value="Genomic_DNA"/>
</dbReference>
<dbReference type="Proteomes" id="UP001151760">
    <property type="component" value="Unassembled WGS sequence"/>
</dbReference>